<reference evidence="10 11" key="1">
    <citation type="submission" date="2024-07" db="EMBL/GenBank/DDBJ databases">
        <title>Section-level genome sequencing and comparative genomics of Aspergillus sections Usti and Cavernicolus.</title>
        <authorList>
            <consortium name="Lawrence Berkeley National Laboratory"/>
            <person name="Nybo J.L."/>
            <person name="Vesth T.C."/>
            <person name="Theobald S."/>
            <person name="Frisvad J.C."/>
            <person name="Larsen T.O."/>
            <person name="Kjaerboelling I."/>
            <person name="Rothschild-Mancinelli K."/>
            <person name="Lyhne E.K."/>
            <person name="Kogle M.E."/>
            <person name="Barry K."/>
            <person name="Clum A."/>
            <person name="Na H."/>
            <person name="Ledsgaard L."/>
            <person name="Lin J."/>
            <person name="Lipzen A."/>
            <person name="Kuo A."/>
            <person name="Riley R."/>
            <person name="Mondo S."/>
            <person name="LaButti K."/>
            <person name="Haridas S."/>
            <person name="Pangalinan J."/>
            <person name="Salamov A.A."/>
            <person name="Simmons B.A."/>
            <person name="Magnuson J.K."/>
            <person name="Chen J."/>
            <person name="Drula E."/>
            <person name="Henrissat B."/>
            <person name="Wiebenga A."/>
            <person name="Lubbers R.J."/>
            <person name="Gomes A.C."/>
            <person name="Makela M.R."/>
            <person name="Stajich J."/>
            <person name="Grigoriev I.V."/>
            <person name="Mortensen U.H."/>
            <person name="De vries R.P."/>
            <person name="Baker S.E."/>
            <person name="Andersen M.R."/>
        </authorList>
    </citation>
    <scope>NUCLEOTIDE SEQUENCE [LARGE SCALE GENOMIC DNA]</scope>
    <source>
        <strain evidence="10 11">CBS 600.67</strain>
    </source>
</reference>
<dbReference type="InterPro" id="IPR007219">
    <property type="entry name" value="XnlR_reg_dom"/>
</dbReference>
<dbReference type="Pfam" id="PF00172">
    <property type="entry name" value="Zn_clus"/>
    <property type="match status" value="1"/>
</dbReference>
<evidence type="ECO:0000256" key="2">
    <source>
        <dbReference type="ARBA" id="ARBA00022723"/>
    </source>
</evidence>
<evidence type="ECO:0000313" key="11">
    <source>
        <dbReference type="Proteomes" id="UP001610335"/>
    </source>
</evidence>
<organism evidence="10 11">
    <name type="scientific">Aspergillus cavernicola</name>
    <dbReference type="NCBI Taxonomy" id="176166"/>
    <lineage>
        <taxon>Eukaryota</taxon>
        <taxon>Fungi</taxon>
        <taxon>Dikarya</taxon>
        <taxon>Ascomycota</taxon>
        <taxon>Pezizomycotina</taxon>
        <taxon>Eurotiomycetes</taxon>
        <taxon>Eurotiomycetidae</taxon>
        <taxon>Eurotiales</taxon>
        <taxon>Aspergillaceae</taxon>
        <taxon>Aspergillus</taxon>
        <taxon>Aspergillus subgen. Nidulantes</taxon>
    </lineage>
</organism>
<evidence type="ECO:0000256" key="5">
    <source>
        <dbReference type="ARBA" id="ARBA00023125"/>
    </source>
</evidence>
<feature type="coiled-coil region" evidence="8">
    <location>
        <begin position="65"/>
        <end position="92"/>
    </location>
</feature>
<evidence type="ECO:0000256" key="7">
    <source>
        <dbReference type="ARBA" id="ARBA00023242"/>
    </source>
</evidence>
<name>A0ABR4IMD2_9EURO</name>
<keyword evidence="2" id="KW-0479">Metal-binding</keyword>
<sequence>MSDSLFLDKPLLKVSRPVAACSRCRTAKIKCDGLIPACSACERAGRADTCSSSDEFPRGKERSYVGSLEAYCERLEKQTAELRQRKALLTGDNGGVIHESSITSASSAGPISQAHRREVSDIDDLVGDFGYLSVSATSRDFQGITSNTSFANLLLSVSLGEQIPRSSPQPLPSRSEATPLIEHYLKTFFTQLPFFLEKTFWASVNNIYEKGAHFAKPFDNWILRMVLATAYASMSNASNDSNDRKALYLVSEALQYAEDVLRPGTLVGIQAIMLLAQYSLVDPKHFRTWYLVGMAARVLVDLGLHQDHHGESISSAEQQDLRRRIFHCLYSLDRATSAALDRTLSFSDDSVNVALPSFPTVSISADQCQILPRSSRLAWNMIRIRRILSEAYQKKYFTASELFSHPTTSTWVLCSQASDWFNNLPKDASQFPPTLYRLELLYTTTIILSPSSSHLPQCNYTRFLLFNRCIEYVGQLHRVLDNLEWLPMITFLDIQRVYQISRRFINILSQDFDLLVSIIPAMPHVPDDCPSPPLLECEDCMQCHERATEYLNQAGELLQYGVRKWKLHNLLHDFLKMSAPVREQPLTPAFNYAPVMGTYMLEGPPIMAPTDVQYTGFNLENLSPEHFN</sequence>
<dbReference type="SMART" id="SM00066">
    <property type="entry name" value="GAL4"/>
    <property type="match status" value="1"/>
</dbReference>
<accession>A0ABR4IMD2</accession>
<dbReference type="PANTHER" id="PTHR47782">
    <property type="entry name" value="ZN(II)2CYS6 TRANSCRIPTION FACTOR (EUROFUNG)-RELATED"/>
    <property type="match status" value="1"/>
</dbReference>
<keyword evidence="6" id="KW-0804">Transcription</keyword>
<keyword evidence="5" id="KW-0238">DNA-binding</keyword>
<keyword evidence="8" id="KW-0175">Coiled coil</keyword>
<dbReference type="CDD" id="cd00067">
    <property type="entry name" value="GAL4"/>
    <property type="match status" value="1"/>
</dbReference>
<dbReference type="InterPro" id="IPR052202">
    <property type="entry name" value="Yeast_MetPath_Reg"/>
</dbReference>
<evidence type="ECO:0000256" key="1">
    <source>
        <dbReference type="ARBA" id="ARBA00004123"/>
    </source>
</evidence>
<protein>
    <submittedName>
        <fullName evidence="10">Fungal-specific transcription factor domain-containing protein</fullName>
    </submittedName>
</protein>
<comment type="subcellular location">
    <subcellularLocation>
        <location evidence="1">Nucleus</location>
    </subcellularLocation>
</comment>
<evidence type="ECO:0000256" key="8">
    <source>
        <dbReference type="SAM" id="Coils"/>
    </source>
</evidence>
<keyword evidence="7" id="KW-0539">Nucleus</keyword>
<dbReference type="PROSITE" id="PS00463">
    <property type="entry name" value="ZN2_CY6_FUNGAL_1"/>
    <property type="match status" value="1"/>
</dbReference>
<proteinExistence type="predicted"/>
<dbReference type="SMART" id="SM00906">
    <property type="entry name" value="Fungal_trans"/>
    <property type="match status" value="1"/>
</dbReference>
<dbReference type="Gene3D" id="4.10.240.10">
    <property type="entry name" value="Zn(2)-C6 fungal-type DNA-binding domain"/>
    <property type="match status" value="1"/>
</dbReference>
<dbReference type="CDD" id="cd12148">
    <property type="entry name" value="fungal_TF_MHR"/>
    <property type="match status" value="1"/>
</dbReference>
<dbReference type="InterPro" id="IPR036864">
    <property type="entry name" value="Zn2-C6_fun-type_DNA-bd_sf"/>
</dbReference>
<dbReference type="Proteomes" id="UP001610335">
    <property type="component" value="Unassembled WGS sequence"/>
</dbReference>
<dbReference type="PANTHER" id="PTHR47782:SF2">
    <property type="entry name" value="TRANSCRIPTION FACTOR, PUTATIVE (AFU_ORTHOLOGUE AFUA_4G12570)-RELATED"/>
    <property type="match status" value="1"/>
</dbReference>
<dbReference type="InterPro" id="IPR001138">
    <property type="entry name" value="Zn2Cys6_DnaBD"/>
</dbReference>
<keyword evidence="4" id="KW-0805">Transcription regulation</keyword>
<evidence type="ECO:0000256" key="6">
    <source>
        <dbReference type="ARBA" id="ARBA00023163"/>
    </source>
</evidence>
<evidence type="ECO:0000256" key="3">
    <source>
        <dbReference type="ARBA" id="ARBA00022833"/>
    </source>
</evidence>
<dbReference type="SUPFAM" id="SSF57701">
    <property type="entry name" value="Zn2/Cys6 DNA-binding domain"/>
    <property type="match status" value="1"/>
</dbReference>
<evidence type="ECO:0000256" key="4">
    <source>
        <dbReference type="ARBA" id="ARBA00023015"/>
    </source>
</evidence>
<dbReference type="PROSITE" id="PS50048">
    <property type="entry name" value="ZN2_CY6_FUNGAL_2"/>
    <property type="match status" value="1"/>
</dbReference>
<gene>
    <name evidence="10" type="ORF">BDW59DRAFT_142562</name>
</gene>
<comment type="caution">
    <text evidence="10">The sequence shown here is derived from an EMBL/GenBank/DDBJ whole genome shotgun (WGS) entry which is preliminary data.</text>
</comment>
<feature type="domain" description="Zn(2)-C6 fungal-type" evidence="9">
    <location>
        <begin position="20"/>
        <end position="52"/>
    </location>
</feature>
<keyword evidence="3" id="KW-0862">Zinc</keyword>
<keyword evidence="11" id="KW-1185">Reference proteome</keyword>
<dbReference type="Pfam" id="PF04082">
    <property type="entry name" value="Fungal_trans"/>
    <property type="match status" value="1"/>
</dbReference>
<evidence type="ECO:0000259" key="9">
    <source>
        <dbReference type="PROSITE" id="PS50048"/>
    </source>
</evidence>
<evidence type="ECO:0000313" key="10">
    <source>
        <dbReference type="EMBL" id="KAL2828946.1"/>
    </source>
</evidence>
<dbReference type="EMBL" id="JBFXLS010000018">
    <property type="protein sequence ID" value="KAL2828946.1"/>
    <property type="molecule type" value="Genomic_DNA"/>
</dbReference>